<dbReference type="InterPro" id="IPR036875">
    <property type="entry name" value="Znf_CCHC_sf"/>
</dbReference>
<keyword evidence="1" id="KW-0479">Metal-binding</keyword>
<dbReference type="GO" id="GO:0003676">
    <property type="term" value="F:nucleic acid binding"/>
    <property type="evidence" value="ECO:0007669"/>
    <property type="project" value="InterPro"/>
</dbReference>
<gene>
    <name evidence="3" type="ORF">Tci_025962</name>
</gene>
<evidence type="ECO:0000259" key="2">
    <source>
        <dbReference type="PROSITE" id="PS50158"/>
    </source>
</evidence>
<organism evidence="3">
    <name type="scientific">Tanacetum cinerariifolium</name>
    <name type="common">Dalmatian daisy</name>
    <name type="synonym">Chrysanthemum cinerariifolium</name>
    <dbReference type="NCBI Taxonomy" id="118510"/>
    <lineage>
        <taxon>Eukaryota</taxon>
        <taxon>Viridiplantae</taxon>
        <taxon>Streptophyta</taxon>
        <taxon>Embryophyta</taxon>
        <taxon>Tracheophyta</taxon>
        <taxon>Spermatophyta</taxon>
        <taxon>Magnoliopsida</taxon>
        <taxon>eudicotyledons</taxon>
        <taxon>Gunneridae</taxon>
        <taxon>Pentapetalae</taxon>
        <taxon>asterids</taxon>
        <taxon>campanulids</taxon>
        <taxon>Asterales</taxon>
        <taxon>Asteraceae</taxon>
        <taxon>Asteroideae</taxon>
        <taxon>Anthemideae</taxon>
        <taxon>Anthemidinae</taxon>
        <taxon>Tanacetum</taxon>
    </lineage>
</organism>
<name>A0A6L2L1E1_TANCI</name>
<evidence type="ECO:0000313" key="3">
    <source>
        <dbReference type="EMBL" id="GEU53984.1"/>
    </source>
</evidence>
<proteinExistence type="predicted"/>
<evidence type="ECO:0000256" key="1">
    <source>
        <dbReference type="PROSITE-ProRule" id="PRU00047"/>
    </source>
</evidence>
<keyword evidence="1" id="KW-0863">Zinc-finger</keyword>
<dbReference type="SUPFAM" id="SSF56672">
    <property type="entry name" value="DNA/RNA polymerases"/>
    <property type="match status" value="1"/>
</dbReference>
<dbReference type="CDD" id="cd01647">
    <property type="entry name" value="RT_LTR"/>
    <property type="match status" value="1"/>
</dbReference>
<dbReference type="AlphaFoldDB" id="A0A6L2L1E1"/>
<dbReference type="InterPro" id="IPR032567">
    <property type="entry name" value="RTL1-rel"/>
</dbReference>
<dbReference type="InterPro" id="IPR001878">
    <property type="entry name" value="Znf_CCHC"/>
</dbReference>
<dbReference type="Gene3D" id="3.30.70.270">
    <property type="match status" value="1"/>
</dbReference>
<keyword evidence="3" id="KW-0695">RNA-directed DNA polymerase</keyword>
<keyword evidence="3" id="KW-0808">Transferase</keyword>
<sequence length="278" mass="31275">MGHKTKDCRSKNVASGATVQSNVVCYECGERGHKSHACPKRANRQGRNVQGQAFVVRDAKHNRGPNVVMVGMDWLVERDAIIVYGKKEVHVPNKNKTLVVKSDSSVSRLKVISCIKARKYIERGSQLFITQVTEKEPTKKQLQDVSVICNSPEVFPDDLPGLPPPRQVEFRIELIPGVASVGRTPYCLAPSELKELSDQLKELLEKGFIRLSSSLWGAPVLFVKNKDGSFRMCIDYRELNKLTVNNGYPLPRIDDLFDQLQGSSMYSKIYLRSGYHQL</sequence>
<dbReference type="InterPro" id="IPR043128">
    <property type="entry name" value="Rev_trsase/Diguanyl_cyclase"/>
</dbReference>
<dbReference type="PROSITE" id="PS50158">
    <property type="entry name" value="ZF_CCHC"/>
    <property type="match status" value="1"/>
</dbReference>
<dbReference type="GO" id="GO:0003964">
    <property type="term" value="F:RNA-directed DNA polymerase activity"/>
    <property type="evidence" value="ECO:0007669"/>
    <property type="project" value="UniProtKB-KW"/>
</dbReference>
<feature type="domain" description="CCHC-type" evidence="2">
    <location>
        <begin position="25"/>
        <end position="40"/>
    </location>
</feature>
<reference evidence="3" key="1">
    <citation type="journal article" date="2019" name="Sci. Rep.">
        <title>Draft genome of Tanacetum cinerariifolium, the natural source of mosquito coil.</title>
        <authorList>
            <person name="Yamashiro T."/>
            <person name="Shiraishi A."/>
            <person name="Satake H."/>
            <person name="Nakayama K."/>
        </authorList>
    </citation>
    <scope>NUCLEOTIDE SEQUENCE</scope>
</reference>
<dbReference type="SUPFAM" id="SSF57756">
    <property type="entry name" value="Retrovirus zinc finger-like domains"/>
    <property type="match status" value="1"/>
</dbReference>
<dbReference type="InterPro" id="IPR043502">
    <property type="entry name" value="DNA/RNA_pol_sf"/>
</dbReference>
<dbReference type="Gene3D" id="3.10.10.10">
    <property type="entry name" value="HIV Type 1 Reverse Transcriptase, subunit A, domain 1"/>
    <property type="match status" value="1"/>
</dbReference>
<protein>
    <submittedName>
        <fullName evidence="3">Putative reverse transcriptase domain-containing protein</fullName>
    </submittedName>
</protein>
<dbReference type="PANTHER" id="PTHR15503">
    <property type="entry name" value="LDOC1 RELATED"/>
    <property type="match status" value="1"/>
</dbReference>
<comment type="caution">
    <text evidence="3">The sequence shown here is derived from an EMBL/GenBank/DDBJ whole genome shotgun (WGS) entry which is preliminary data.</text>
</comment>
<accession>A0A6L2L1E1</accession>
<dbReference type="PANTHER" id="PTHR15503:SF45">
    <property type="entry name" value="RNA-DIRECTED DNA POLYMERASE HOMOLOG"/>
    <property type="match status" value="1"/>
</dbReference>
<keyword evidence="1" id="KW-0862">Zinc</keyword>
<dbReference type="Gene3D" id="4.10.60.10">
    <property type="entry name" value="Zinc finger, CCHC-type"/>
    <property type="match status" value="1"/>
</dbReference>
<keyword evidence="3" id="KW-0548">Nucleotidyltransferase</keyword>
<dbReference type="GO" id="GO:0008270">
    <property type="term" value="F:zinc ion binding"/>
    <property type="evidence" value="ECO:0007669"/>
    <property type="project" value="UniProtKB-KW"/>
</dbReference>
<dbReference type="EMBL" id="BKCJ010003258">
    <property type="protein sequence ID" value="GEU53984.1"/>
    <property type="molecule type" value="Genomic_DNA"/>
</dbReference>